<dbReference type="InterPro" id="IPR045573">
    <property type="entry name" value="Fut8_N_cat"/>
</dbReference>
<proteinExistence type="predicted"/>
<dbReference type="Gene3D" id="3.40.50.11350">
    <property type="match status" value="1"/>
</dbReference>
<dbReference type="Pfam" id="PF19745">
    <property type="entry name" value="FUT8_N_cat"/>
    <property type="match status" value="1"/>
</dbReference>
<dbReference type="AlphaFoldDB" id="A0A1T2L766"/>
<gene>
    <name evidence="2" type="ORF">BOW53_05310</name>
</gene>
<dbReference type="PANTHER" id="PTHR13132">
    <property type="entry name" value="ALPHA- 1,6 -FUCOSYLTRANSFERASE"/>
    <property type="match status" value="1"/>
</dbReference>
<sequence>MIGAVVKGGSEIQEDCEQGLFEIRINHANAGFFAYVTFVINQLLHCEREGYTPVVHFGSWSENGSNAYYDPEYGENTWDYYFEPVAGVTYEDVERRLVDPDDSLQGGDLHRLTNSELWHLHAGDERSVFAYPYGVFKDKVELDEAWYRDNRERAHAVIQKYIHLKPHLVELLESFVERLFAGHKVLGIHMRGTDKGTADSATQLMKIIPPKQYFPYIDRYVLENPECKIFVATDQVQYLDEMRTRYGDRVLSLDVSRSRRSINAFQQRKQGSGYIKGEEVLLDCLLLSRCDFLLKCCSAVGEFAIYFNPELPCIDLNHEMMGVSFVDKIRHYWAQQRYKILRKWDKWHRKHGRVSFLSYRKSKTE</sequence>
<feature type="domain" description="Alpha-(1,6)-fucosyltransferase N- and catalytic" evidence="1">
    <location>
        <begin position="162"/>
        <end position="294"/>
    </location>
</feature>
<evidence type="ECO:0000313" key="2">
    <source>
        <dbReference type="EMBL" id="OOZ40949.1"/>
    </source>
</evidence>
<comment type="caution">
    <text evidence="2">The sequence shown here is derived from an EMBL/GenBank/DDBJ whole genome shotgun (WGS) entry which is preliminary data.</text>
</comment>
<dbReference type="EMBL" id="MPRL01000015">
    <property type="protein sequence ID" value="OOZ40949.1"/>
    <property type="molecule type" value="Genomic_DNA"/>
</dbReference>
<evidence type="ECO:0000313" key="3">
    <source>
        <dbReference type="Proteomes" id="UP000191110"/>
    </source>
</evidence>
<evidence type="ECO:0000259" key="1">
    <source>
        <dbReference type="Pfam" id="PF19745"/>
    </source>
</evidence>
<dbReference type="GO" id="GO:0046921">
    <property type="term" value="F:alpha-(1-&gt;6)-fucosyltransferase activity"/>
    <property type="evidence" value="ECO:0007669"/>
    <property type="project" value="TreeGrafter"/>
</dbReference>
<reference evidence="2 3" key="1">
    <citation type="submission" date="2016-11" db="EMBL/GenBank/DDBJ databases">
        <title>Mixed transmission modes and dynamic genome evolution in an obligate animal-bacterial symbiosis.</title>
        <authorList>
            <person name="Russell S.L."/>
            <person name="Corbett-Detig R.B."/>
            <person name="Cavanaugh C.M."/>
        </authorList>
    </citation>
    <scope>NUCLEOTIDE SEQUENCE [LARGE SCALE GENOMIC DNA]</scope>
    <source>
        <strain evidence="2">Sveles-Q1</strain>
    </source>
</reference>
<organism evidence="2 3">
    <name type="scientific">Solemya pervernicosa gill symbiont</name>
    <dbReference type="NCBI Taxonomy" id="642797"/>
    <lineage>
        <taxon>Bacteria</taxon>
        <taxon>Pseudomonadati</taxon>
        <taxon>Pseudomonadota</taxon>
        <taxon>Gammaproteobacteria</taxon>
        <taxon>sulfur-oxidizing symbionts</taxon>
    </lineage>
</organism>
<protein>
    <recommendedName>
        <fullName evidence="1">Alpha-(1,6)-fucosyltransferase N- and catalytic domain-containing protein</fullName>
    </recommendedName>
</protein>
<dbReference type="RefSeq" id="WP_078483050.1">
    <property type="nucleotide sequence ID" value="NZ_MPRL01000015.1"/>
</dbReference>
<name>A0A1T2L766_9GAMM</name>
<dbReference type="PANTHER" id="PTHR13132:SF29">
    <property type="entry name" value="ALPHA-(1,6)-FUCOSYLTRANSFERASE"/>
    <property type="match status" value="1"/>
</dbReference>
<dbReference type="Proteomes" id="UP000191110">
    <property type="component" value="Unassembled WGS sequence"/>
</dbReference>
<accession>A0A1T2L766</accession>
<dbReference type="OrthoDB" id="5503541at2"/>
<keyword evidence="3" id="KW-1185">Reference proteome</keyword>
<dbReference type="GO" id="GO:0006487">
    <property type="term" value="P:protein N-linked glycosylation"/>
    <property type="evidence" value="ECO:0007669"/>
    <property type="project" value="TreeGrafter"/>
</dbReference>